<accession>A0AA88A230</accession>
<organism evidence="3 4">
    <name type="scientific">Ficus carica</name>
    <name type="common">Common fig</name>
    <dbReference type="NCBI Taxonomy" id="3494"/>
    <lineage>
        <taxon>Eukaryota</taxon>
        <taxon>Viridiplantae</taxon>
        <taxon>Streptophyta</taxon>
        <taxon>Embryophyta</taxon>
        <taxon>Tracheophyta</taxon>
        <taxon>Spermatophyta</taxon>
        <taxon>Magnoliopsida</taxon>
        <taxon>eudicotyledons</taxon>
        <taxon>Gunneridae</taxon>
        <taxon>Pentapetalae</taxon>
        <taxon>rosids</taxon>
        <taxon>fabids</taxon>
        <taxon>Rosales</taxon>
        <taxon>Moraceae</taxon>
        <taxon>Ficeae</taxon>
        <taxon>Ficus</taxon>
    </lineage>
</organism>
<sequence length="144" mass="16613">MGLWGFSLVCVLHSFVALTSGVLMMFYSYELCVFGHGLETATKLQGSTPHDQLLVRTSDSFSGLLLFVIGSLLFMVAFVKDRKFQSLFAKCCVFIHIAMAIWRAYFQRKLEDLSRDWPRQVVGDITLAFSWVFLLVYSWREKYD</sequence>
<name>A0AA88A230_FICCA</name>
<comment type="caution">
    <text evidence="3">The sequence shown here is derived from an EMBL/GenBank/DDBJ whole genome shotgun (WGS) entry which is preliminary data.</text>
</comment>
<dbReference type="EMBL" id="BTGU01000019">
    <property type="protein sequence ID" value="GMN44867.1"/>
    <property type="molecule type" value="Genomic_DNA"/>
</dbReference>
<feature type="domain" description="DUF7865" evidence="2">
    <location>
        <begin position="4"/>
        <end position="132"/>
    </location>
</feature>
<evidence type="ECO:0000313" key="4">
    <source>
        <dbReference type="Proteomes" id="UP001187192"/>
    </source>
</evidence>
<dbReference type="PANTHER" id="PTHR34274">
    <property type="entry name" value="TRANSMEMBRANE PROTEIN"/>
    <property type="match status" value="1"/>
</dbReference>
<dbReference type="Pfam" id="PF25266">
    <property type="entry name" value="DUF7865"/>
    <property type="match status" value="1"/>
</dbReference>
<evidence type="ECO:0000313" key="3">
    <source>
        <dbReference type="EMBL" id="GMN44867.1"/>
    </source>
</evidence>
<keyword evidence="1" id="KW-0472">Membrane</keyword>
<protein>
    <recommendedName>
        <fullName evidence="2">DUF7865 domain-containing protein</fullName>
    </recommendedName>
</protein>
<dbReference type="AlphaFoldDB" id="A0AA88A230"/>
<dbReference type="InterPro" id="IPR057187">
    <property type="entry name" value="DUF7865"/>
</dbReference>
<gene>
    <name evidence="3" type="ORF">TIFTF001_014071</name>
</gene>
<feature type="transmembrane region" description="Helical" evidence="1">
    <location>
        <begin position="87"/>
        <end position="105"/>
    </location>
</feature>
<dbReference type="Proteomes" id="UP001187192">
    <property type="component" value="Unassembled WGS sequence"/>
</dbReference>
<dbReference type="PANTHER" id="PTHR34274:SF12">
    <property type="entry name" value="PROTEIN, PUTATIVE-RELATED"/>
    <property type="match status" value="1"/>
</dbReference>
<dbReference type="Gramene" id="FCD_00034060-RA">
    <property type="protein sequence ID" value="FCD_00034060-RA:cds"/>
    <property type="gene ID" value="FCD_00034060"/>
</dbReference>
<evidence type="ECO:0000256" key="1">
    <source>
        <dbReference type="SAM" id="Phobius"/>
    </source>
</evidence>
<reference evidence="3" key="1">
    <citation type="submission" date="2023-07" db="EMBL/GenBank/DDBJ databases">
        <title>draft genome sequence of fig (Ficus carica).</title>
        <authorList>
            <person name="Takahashi T."/>
            <person name="Nishimura K."/>
        </authorList>
    </citation>
    <scope>NUCLEOTIDE SEQUENCE</scope>
</reference>
<keyword evidence="1" id="KW-0812">Transmembrane</keyword>
<proteinExistence type="predicted"/>
<feature type="transmembrane region" description="Helical" evidence="1">
    <location>
        <begin position="61"/>
        <end position="80"/>
    </location>
</feature>
<feature type="transmembrane region" description="Helical" evidence="1">
    <location>
        <begin position="117"/>
        <end position="139"/>
    </location>
</feature>
<keyword evidence="4" id="KW-1185">Reference proteome</keyword>
<keyword evidence="1" id="KW-1133">Transmembrane helix</keyword>
<evidence type="ECO:0000259" key="2">
    <source>
        <dbReference type="Pfam" id="PF25266"/>
    </source>
</evidence>